<accession>A0AAV5VFX4</accession>
<feature type="non-terminal residue" evidence="1">
    <location>
        <position position="92"/>
    </location>
</feature>
<organism evidence="1 2">
    <name type="scientific">Pristionchus fissidentatus</name>
    <dbReference type="NCBI Taxonomy" id="1538716"/>
    <lineage>
        <taxon>Eukaryota</taxon>
        <taxon>Metazoa</taxon>
        <taxon>Ecdysozoa</taxon>
        <taxon>Nematoda</taxon>
        <taxon>Chromadorea</taxon>
        <taxon>Rhabditida</taxon>
        <taxon>Rhabditina</taxon>
        <taxon>Diplogasteromorpha</taxon>
        <taxon>Diplogasteroidea</taxon>
        <taxon>Neodiplogasteridae</taxon>
        <taxon>Pristionchus</taxon>
    </lineage>
</organism>
<sequence>FKWRYCNRSFDHFRVAAGTKKMDPFKITCFVGPTFEQRAFRMDDVTLLHLTRNVRQCSLGGGDYSVQAIMDVFETISASSHELEKGITFGTT</sequence>
<feature type="non-terminal residue" evidence="1">
    <location>
        <position position="1"/>
    </location>
</feature>
<dbReference type="AlphaFoldDB" id="A0AAV5VFX4"/>
<comment type="caution">
    <text evidence="1">The sequence shown here is derived from an EMBL/GenBank/DDBJ whole genome shotgun (WGS) entry which is preliminary data.</text>
</comment>
<dbReference type="EMBL" id="BTSY01000003">
    <property type="protein sequence ID" value="GMT17612.1"/>
    <property type="molecule type" value="Genomic_DNA"/>
</dbReference>
<dbReference type="Proteomes" id="UP001432322">
    <property type="component" value="Unassembled WGS sequence"/>
</dbReference>
<protein>
    <submittedName>
        <fullName evidence="1">Uncharacterized protein</fullName>
    </submittedName>
</protein>
<evidence type="ECO:0000313" key="2">
    <source>
        <dbReference type="Proteomes" id="UP001432322"/>
    </source>
</evidence>
<name>A0AAV5VFX4_9BILA</name>
<gene>
    <name evidence="1" type="ORF">PFISCL1PPCAC_8909</name>
</gene>
<evidence type="ECO:0000313" key="1">
    <source>
        <dbReference type="EMBL" id="GMT17612.1"/>
    </source>
</evidence>
<keyword evidence="2" id="KW-1185">Reference proteome</keyword>
<reference evidence="1" key="1">
    <citation type="submission" date="2023-10" db="EMBL/GenBank/DDBJ databases">
        <title>Genome assembly of Pristionchus species.</title>
        <authorList>
            <person name="Yoshida K."/>
            <person name="Sommer R.J."/>
        </authorList>
    </citation>
    <scope>NUCLEOTIDE SEQUENCE</scope>
    <source>
        <strain evidence="1">RS5133</strain>
    </source>
</reference>
<proteinExistence type="predicted"/>